<dbReference type="STRING" id="1548.CSCA_4142"/>
<gene>
    <name evidence="1" type="ORF">CSCA_4142</name>
</gene>
<evidence type="ECO:0000313" key="1">
    <source>
        <dbReference type="EMBL" id="AKA71267.1"/>
    </source>
</evidence>
<dbReference type="PIRSF" id="PIRSF037263">
    <property type="entry name" value="DUF951_bac"/>
    <property type="match status" value="1"/>
</dbReference>
<dbReference type="PANTHER" id="PTHR38455:SF1">
    <property type="entry name" value="DUF951 DOMAIN-CONTAINING PROTEIN"/>
    <property type="match status" value="1"/>
</dbReference>
<dbReference type="KEGG" id="csq:CSCA_4142"/>
<keyword evidence="2" id="KW-1185">Reference proteome</keyword>
<reference evidence="1 2" key="1">
    <citation type="journal article" date="2015" name="J. Biotechnol.">
        <title>Complete genome sequence of a malodorant-producing acetogen, Clostridium scatologenes ATCC 25775(T).</title>
        <authorList>
            <person name="Zhu Z."/>
            <person name="Guo T."/>
            <person name="Zheng H."/>
            <person name="Song T."/>
            <person name="Ouyang P."/>
            <person name="Xie J."/>
        </authorList>
    </citation>
    <scope>NUCLEOTIDE SEQUENCE [LARGE SCALE GENOMIC DNA]</scope>
    <source>
        <strain evidence="1 2">ATCC 25775</strain>
    </source>
</reference>
<name>A0A0E3JQV8_CLOSL</name>
<dbReference type="Proteomes" id="UP000033115">
    <property type="component" value="Chromosome"/>
</dbReference>
<dbReference type="Pfam" id="PF06107">
    <property type="entry name" value="DUF951"/>
    <property type="match status" value="1"/>
</dbReference>
<dbReference type="RefSeq" id="WP_007063407.1">
    <property type="nucleotide sequence ID" value="NZ_CP009933.1"/>
</dbReference>
<dbReference type="EMBL" id="CP009933">
    <property type="protein sequence ID" value="AKA71267.1"/>
    <property type="molecule type" value="Genomic_DNA"/>
</dbReference>
<organism evidence="1 2">
    <name type="scientific">Clostridium scatologenes</name>
    <dbReference type="NCBI Taxonomy" id="1548"/>
    <lineage>
        <taxon>Bacteria</taxon>
        <taxon>Bacillati</taxon>
        <taxon>Bacillota</taxon>
        <taxon>Clostridia</taxon>
        <taxon>Eubacteriales</taxon>
        <taxon>Clostridiaceae</taxon>
        <taxon>Clostridium</taxon>
    </lineage>
</organism>
<evidence type="ECO:0008006" key="3">
    <source>
        <dbReference type="Google" id="ProtNLM"/>
    </source>
</evidence>
<sequence>MVKNFYLGDIVEMKKGHPCGGNAWEIIRLGADIKVKCCNCSRIVMIPRSKFEKDVKKIIKQNVPEEK</sequence>
<dbReference type="InterPro" id="IPR009296">
    <property type="entry name" value="DUF951"/>
</dbReference>
<accession>A0A0E3JQV8</accession>
<protein>
    <recommendedName>
        <fullName evidence="3">DUF951 domain-containing protein</fullName>
    </recommendedName>
</protein>
<dbReference type="PANTHER" id="PTHR38455">
    <property type="entry name" value="HYPOTHETICAL CYTOSOLIC PROTEIN"/>
    <property type="match status" value="1"/>
</dbReference>
<dbReference type="AlphaFoldDB" id="A0A0E3JQV8"/>
<proteinExistence type="predicted"/>
<evidence type="ECO:0000313" key="2">
    <source>
        <dbReference type="Proteomes" id="UP000033115"/>
    </source>
</evidence>
<dbReference type="HOGENOM" id="CLU_180138_0_2_9"/>